<keyword evidence="2" id="KW-0732">Signal</keyword>
<sequence precursor="true">MKGFSVTLLLSLVATQAFAQSQFDQLHQIEVQQQQVDAAQQADYQRQVSAAQAKAAASEATNRRNRLAAQKHAAEQTAAERRAKDQENTRLRTRAEIAEDEDRALDIEERKLRLQALKAKTDRSNDFIDAELHNSAAKTDVIQSNADATRNVSSGAKALLEDSGKAEVNRSTKWFGNN</sequence>
<name>A0A5E7QHF5_PSEFL</name>
<organism evidence="3 4">
    <name type="scientific">Pseudomonas fluorescens</name>
    <dbReference type="NCBI Taxonomy" id="294"/>
    <lineage>
        <taxon>Bacteria</taxon>
        <taxon>Pseudomonadati</taxon>
        <taxon>Pseudomonadota</taxon>
        <taxon>Gammaproteobacteria</taxon>
        <taxon>Pseudomonadales</taxon>
        <taxon>Pseudomonadaceae</taxon>
        <taxon>Pseudomonas</taxon>
    </lineage>
</organism>
<feature type="signal peptide" evidence="2">
    <location>
        <begin position="1"/>
        <end position="19"/>
    </location>
</feature>
<accession>A0A5E7QHF5</accession>
<evidence type="ECO:0000256" key="2">
    <source>
        <dbReference type="SAM" id="SignalP"/>
    </source>
</evidence>
<dbReference type="AlphaFoldDB" id="A0A5E7QHF5"/>
<evidence type="ECO:0008006" key="5">
    <source>
        <dbReference type="Google" id="ProtNLM"/>
    </source>
</evidence>
<dbReference type="Pfam" id="PF17358">
    <property type="entry name" value="DUF5384"/>
    <property type="match status" value="1"/>
</dbReference>
<evidence type="ECO:0000313" key="4">
    <source>
        <dbReference type="Proteomes" id="UP000349468"/>
    </source>
</evidence>
<feature type="region of interest" description="Disordered" evidence="1">
    <location>
        <begin position="72"/>
        <end position="95"/>
    </location>
</feature>
<reference evidence="3 4" key="1">
    <citation type="submission" date="2019-09" db="EMBL/GenBank/DDBJ databases">
        <authorList>
            <person name="Chandra G."/>
            <person name="Truman W A."/>
        </authorList>
    </citation>
    <scope>NUCLEOTIDE SEQUENCE [LARGE SCALE GENOMIC DNA]</scope>
    <source>
        <strain evidence="3">PS870</strain>
    </source>
</reference>
<dbReference type="Proteomes" id="UP000349468">
    <property type="component" value="Unassembled WGS sequence"/>
</dbReference>
<protein>
    <recommendedName>
        <fullName evidence="5">DUF5384 family protein</fullName>
    </recommendedName>
</protein>
<proteinExistence type="predicted"/>
<evidence type="ECO:0000313" key="3">
    <source>
        <dbReference type="EMBL" id="VVP61672.1"/>
    </source>
</evidence>
<gene>
    <name evidence="3" type="ORF">PS870_06411</name>
</gene>
<dbReference type="RefSeq" id="WP_154914245.1">
    <property type="nucleotide sequence ID" value="NZ_CABVIK010000038.1"/>
</dbReference>
<evidence type="ECO:0000256" key="1">
    <source>
        <dbReference type="SAM" id="MobiDB-lite"/>
    </source>
</evidence>
<dbReference type="EMBL" id="CABVIK010000038">
    <property type="protein sequence ID" value="VVP61672.1"/>
    <property type="molecule type" value="Genomic_DNA"/>
</dbReference>
<dbReference type="InterPro" id="IPR020231">
    <property type="entry name" value="Uncharacterised_YfgI"/>
</dbReference>
<feature type="chain" id="PRO_5022847031" description="DUF5384 family protein" evidence="2">
    <location>
        <begin position="20"/>
        <end position="178"/>
    </location>
</feature>